<organism evidence="3 4">
    <name type="scientific">Candidatus Nesterenkonia stercoripullorum</name>
    <dbReference type="NCBI Taxonomy" id="2838701"/>
    <lineage>
        <taxon>Bacteria</taxon>
        <taxon>Bacillati</taxon>
        <taxon>Actinomycetota</taxon>
        <taxon>Actinomycetes</taxon>
        <taxon>Micrococcales</taxon>
        <taxon>Micrococcaceae</taxon>
        <taxon>Nesterenkonia</taxon>
    </lineage>
</organism>
<gene>
    <name evidence="3" type="ORF">H9871_01065</name>
</gene>
<dbReference type="GO" id="GO:0000287">
    <property type="term" value="F:magnesium ion binding"/>
    <property type="evidence" value="ECO:0007669"/>
    <property type="project" value="InterPro"/>
</dbReference>
<dbReference type="EMBL" id="DXGD01000040">
    <property type="protein sequence ID" value="HIW98712.1"/>
    <property type="molecule type" value="Genomic_DNA"/>
</dbReference>
<dbReference type="InterPro" id="IPR002882">
    <property type="entry name" value="CofD"/>
</dbReference>
<dbReference type="GO" id="GO:0043743">
    <property type="term" value="F:LPPG:FO 2-phospho-L-lactate transferase activity"/>
    <property type="evidence" value="ECO:0007669"/>
    <property type="project" value="UniProtKB-EC"/>
</dbReference>
<proteinExistence type="inferred from homology"/>
<dbReference type="NCBIfam" id="TIGR01819">
    <property type="entry name" value="F420_cofD"/>
    <property type="match status" value="1"/>
</dbReference>
<keyword evidence="2" id="KW-0460">Magnesium</keyword>
<comment type="caution">
    <text evidence="3">The sequence shown here is derived from an EMBL/GenBank/DDBJ whole genome shotgun (WGS) entry which is preliminary data.</text>
</comment>
<dbReference type="SUPFAM" id="SSF142338">
    <property type="entry name" value="CofD-like"/>
    <property type="match status" value="1"/>
</dbReference>
<evidence type="ECO:0000256" key="2">
    <source>
        <dbReference type="ARBA" id="ARBA00022842"/>
    </source>
</evidence>
<sequence>MRITMLAGGVGGAKFAKGVRALLRSPQFQRDHPDSALTIVTNVGDDMWLSGLKVCPDLDSIMYALADVNDTTRGWGRQDESERVSAEMGAYGVGWPWFTLGDLDLGTHIARTGLLRDGLTLSAVTAQLCSRWELGARLLPSSDDDVETWVELEPGYDEPEAVHFEEWWVRLRARVPARRFIQRGVDSAQPGAGVVEAIADADVVILAPSNPVVSVGTILGYPGAGGRAGVPGIPGVAEAVRETPAPVVGVSPIIESNPLRGMARQCLEALGQECSAEAVGLAYGSRRSGGLLDGWLVDDADAAALPSLRQTGLSARSAPLWMTDAETSRQLAADTLDFAAHC</sequence>
<dbReference type="Gene3D" id="1.10.8.240">
    <property type="entry name" value="CofD-like domain"/>
    <property type="match status" value="1"/>
</dbReference>
<dbReference type="InterPro" id="IPR038136">
    <property type="entry name" value="CofD-like_dom_sf"/>
</dbReference>
<keyword evidence="1 3" id="KW-0808">Transferase</keyword>
<dbReference type="Gene3D" id="3.40.50.10680">
    <property type="entry name" value="CofD-like domains"/>
    <property type="match status" value="1"/>
</dbReference>
<dbReference type="PANTHER" id="PTHR43007:SF1">
    <property type="entry name" value="2-PHOSPHO-L-LACTATE TRANSFERASE"/>
    <property type="match status" value="1"/>
</dbReference>
<dbReference type="PANTHER" id="PTHR43007">
    <property type="entry name" value="2-PHOSPHO-L-LACTATE TRANSFERASE"/>
    <property type="match status" value="1"/>
</dbReference>
<dbReference type="EC" id="2.7.8.28" evidence="3"/>
<dbReference type="InterPro" id="IPR010115">
    <property type="entry name" value="FbiA/CofD"/>
</dbReference>
<reference evidence="3" key="1">
    <citation type="journal article" date="2021" name="PeerJ">
        <title>Extensive microbial diversity within the chicken gut microbiome revealed by metagenomics and culture.</title>
        <authorList>
            <person name="Gilroy R."/>
            <person name="Ravi A."/>
            <person name="Getino M."/>
            <person name="Pursley I."/>
            <person name="Horton D.L."/>
            <person name="Alikhan N.F."/>
            <person name="Baker D."/>
            <person name="Gharbi K."/>
            <person name="Hall N."/>
            <person name="Watson M."/>
            <person name="Adriaenssens E.M."/>
            <person name="Foster-Nyarko E."/>
            <person name="Jarju S."/>
            <person name="Secka A."/>
            <person name="Antonio M."/>
            <person name="Oren A."/>
            <person name="Chaudhuri R.R."/>
            <person name="La Ragione R."/>
            <person name="Hildebrand F."/>
            <person name="Pallen M.J."/>
        </authorList>
    </citation>
    <scope>NUCLEOTIDE SEQUENCE</scope>
    <source>
        <strain evidence="3">ChiHejej3B27-3195</strain>
    </source>
</reference>
<name>A0A9D1S0E8_9MICC</name>
<dbReference type="HAMAP" id="MF_01257">
    <property type="entry name" value="CofD"/>
    <property type="match status" value="1"/>
</dbReference>
<dbReference type="Proteomes" id="UP000824151">
    <property type="component" value="Unassembled WGS sequence"/>
</dbReference>
<dbReference type="AlphaFoldDB" id="A0A9D1S0E8"/>
<accession>A0A9D1S0E8</accession>
<dbReference type="Pfam" id="PF01933">
    <property type="entry name" value="CofD"/>
    <property type="match status" value="1"/>
</dbReference>
<protein>
    <submittedName>
        <fullName evidence="3">2-phospho-L-lactate transferase</fullName>
        <ecNumber evidence="3">2.7.8.28</ecNumber>
    </submittedName>
</protein>
<evidence type="ECO:0000313" key="4">
    <source>
        <dbReference type="Proteomes" id="UP000824151"/>
    </source>
</evidence>
<evidence type="ECO:0000313" key="3">
    <source>
        <dbReference type="EMBL" id="HIW98712.1"/>
    </source>
</evidence>
<reference evidence="3" key="2">
    <citation type="submission" date="2021-04" db="EMBL/GenBank/DDBJ databases">
        <authorList>
            <person name="Gilroy R."/>
        </authorList>
    </citation>
    <scope>NUCLEOTIDE SEQUENCE</scope>
    <source>
        <strain evidence="3">ChiHejej3B27-3195</strain>
    </source>
</reference>
<evidence type="ECO:0000256" key="1">
    <source>
        <dbReference type="ARBA" id="ARBA00022679"/>
    </source>
</evidence>